<evidence type="ECO:0000313" key="7">
    <source>
        <dbReference type="Proteomes" id="UP000014204"/>
    </source>
</evidence>
<sequence>MQQNRGVIKASMDVVAVERGIGRSGGFDGVSHPCALAFDGLTKCYGEATVLDGVSASFEAGKIHGLIGRNGSGKTVLLKCLCGLVRFDEGSIQIRGGEAAPYRRLPEGIGVIIETPGFSPQYSGLRNLMYLARLQNRAGKEEVRKAIEAVGLDPDSRKHVGKYSLGMRQRLGIAQAFMEGQDILLLDEPMNGLDKQGLADMRQLFLQLKEEGRTIVLASHSSEDIGILCDTVHELEHGRLERIR</sequence>
<dbReference type="Pfam" id="PF00005">
    <property type="entry name" value="ABC_tran"/>
    <property type="match status" value="1"/>
</dbReference>
<dbReference type="InterPro" id="IPR003439">
    <property type="entry name" value="ABC_transporter-like_ATP-bd"/>
</dbReference>
<dbReference type="SUPFAM" id="SSF52540">
    <property type="entry name" value="P-loop containing nucleoside triphosphate hydrolases"/>
    <property type="match status" value="1"/>
</dbReference>
<evidence type="ECO:0000259" key="5">
    <source>
        <dbReference type="PROSITE" id="PS50893"/>
    </source>
</evidence>
<evidence type="ECO:0000256" key="2">
    <source>
        <dbReference type="ARBA" id="ARBA00022448"/>
    </source>
</evidence>
<protein>
    <recommendedName>
        <fullName evidence="5">ABC transporter domain-containing protein</fullName>
    </recommendedName>
</protein>
<dbReference type="SMART" id="SM00382">
    <property type="entry name" value="AAA"/>
    <property type="match status" value="1"/>
</dbReference>
<dbReference type="GO" id="GO:0016887">
    <property type="term" value="F:ATP hydrolysis activity"/>
    <property type="evidence" value="ECO:0007669"/>
    <property type="project" value="InterPro"/>
</dbReference>
<dbReference type="RefSeq" id="WP_016309777.1">
    <property type="nucleotide sequence ID" value="NZ_KE159646.1"/>
</dbReference>
<keyword evidence="2" id="KW-0813">Transport</keyword>
<gene>
    <name evidence="6" type="ORF">C811_01577</name>
</gene>
<dbReference type="Proteomes" id="UP000014204">
    <property type="component" value="Unassembled WGS sequence"/>
</dbReference>
<keyword evidence="3" id="KW-0547">Nucleotide-binding</keyword>
<proteinExistence type="inferred from homology"/>
<keyword evidence="7" id="KW-1185">Reference proteome</keyword>
<comment type="caution">
    <text evidence="6">The sequence shown here is derived from an EMBL/GenBank/DDBJ whole genome shotgun (WGS) entry which is preliminary data.</text>
</comment>
<dbReference type="HOGENOM" id="CLU_000604_1_2_11"/>
<dbReference type="InterPro" id="IPR003593">
    <property type="entry name" value="AAA+_ATPase"/>
</dbReference>
<dbReference type="GeneID" id="82191045"/>
<dbReference type="InterPro" id="IPR017871">
    <property type="entry name" value="ABC_transporter-like_CS"/>
</dbReference>
<dbReference type="PROSITE" id="PS00211">
    <property type="entry name" value="ABC_TRANSPORTER_1"/>
    <property type="match status" value="1"/>
</dbReference>
<dbReference type="PATRIC" id="fig|1235794.3.peg.1562"/>
<evidence type="ECO:0000313" key="6">
    <source>
        <dbReference type="EMBL" id="EOS51159.1"/>
    </source>
</evidence>
<evidence type="ECO:0000256" key="1">
    <source>
        <dbReference type="ARBA" id="ARBA00005417"/>
    </source>
</evidence>
<dbReference type="GO" id="GO:0005524">
    <property type="term" value="F:ATP binding"/>
    <property type="evidence" value="ECO:0007669"/>
    <property type="project" value="UniProtKB-KW"/>
</dbReference>
<evidence type="ECO:0000256" key="4">
    <source>
        <dbReference type="ARBA" id="ARBA00022840"/>
    </source>
</evidence>
<feature type="domain" description="ABC transporter" evidence="5">
    <location>
        <begin position="36"/>
        <end position="243"/>
    </location>
</feature>
<dbReference type="PANTHER" id="PTHR43335">
    <property type="entry name" value="ABC TRANSPORTER, ATP-BINDING PROTEIN"/>
    <property type="match status" value="1"/>
</dbReference>
<dbReference type="InterPro" id="IPR027417">
    <property type="entry name" value="P-loop_NTPase"/>
</dbReference>
<organism evidence="6 7">
    <name type="scientific">Adlercreutzia caecimuris B7</name>
    <dbReference type="NCBI Taxonomy" id="1235794"/>
    <lineage>
        <taxon>Bacteria</taxon>
        <taxon>Bacillati</taxon>
        <taxon>Actinomycetota</taxon>
        <taxon>Coriobacteriia</taxon>
        <taxon>Eggerthellales</taxon>
        <taxon>Eggerthellaceae</taxon>
        <taxon>Adlercreutzia</taxon>
    </lineage>
</organism>
<dbReference type="EMBL" id="ASSY01000008">
    <property type="protein sequence ID" value="EOS51159.1"/>
    <property type="molecule type" value="Genomic_DNA"/>
</dbReference>
<dbReference type="AlphaFoldDB" id="R9KX79"/>
<dbReference type="Gene3D" id="3.40.50.300">
    <property type="entry name" value="P-loop containing nucleotide triphosphate hydrolases"/>
    <property type="match status" value="1"/>
</dbReference>
<accession>R9KX79</accession>
<name>R9KX79_9ACTN</name>
<evidence type="ECO:0000256" key="3">
    <source>
        <dbReference type="ARBA" id="ARBA00022741"/>
    </source>
</evidence>
<reference evidence="6 7" key="1">
    <citation type="submission" date="2013-04" db="EMBL/GenBank/DDBJ databases">
        <title>The Genome Sequence of Enterorhabdus caecimuris B7.</title>
        <authorList>
            <consortium name="The Broad Institute Genomics Platform"/>
            <consortium name="The Broad Institute Genome Sequencing Center for Infectious Disease"/>
            <person name="Earl A."/>
            <person name="Xavier R."/>
            <person name="Elson C."/>
            <person name="Duck W."/>
            <person name="Walker B."/>
            <person name="Young S."/>
            <person name="Zeng Q."/>
            <person name="Gargeya S."/>
            <person name="Fitzgerald M."/>
            <person name="Haas B."/>
            <person name="Abouelleil A."/>
            <person name="Allen A.W."/>
            <person name="Alvarado L."/>
            <person name="Arachchi H.M."/>
            <person name="Berlin A.M."/>
            <person name="Chapman S.B."/>
            <person name="Gainer-Dewar J."/>
            <person name="Goldberg J."/>
            <person name="Griggs A."/>
            <person name="Gujja S."/>
            <person name="Hansen M."/>
            <person name="Howarth C."/>
            <person name="Imamovic A."/>
            <person name="Ireland A."/>
            <person name="Larimer J."/>
            <person name="McCowan C."/>
            <person name="Murphy C."/>
            <person name="Pearson M."/>
            <person name="Poon T.W."/>
            <person name="Priest M."/>
            <person name="Roberts A."/>
            <person name="Saif S."/>
            <person name="Shea T."/>
            <person name="Sisk P."/>
            <person name="Sykes S."/>
            <person name="Wortman J."/>
            <person name="Nusbaum C."/>
            <person name="Birren B."/>
        </authorList>
    </citation>
    <scope>NUCLEOTIDE SEQUENCE [LARGE SCALE GENOMIC DNA]</scope>
    <source>
        <strain evidence="6 7">B7</strain>
    </source>
</reference>
<keyword evidence="4" id="KW-0067">ATP-binding</keyword>
<dbReference type="STRING" id="1235794.C811_01577"/>
<comment type="similarity">
    <text evidence="1">Belongs to the ABC transporter superfamily.</text>
</comment>
<dbReference type="eggNOG" id="COG1131">
    <property type="taxonomic scope" value="Bacteria"/>
</dbReference>
<dbReference type="PROSITE" id="PS50893">
    <property type="entry name" value="ABC_TRANSPORTER_2"/>
    <property type="match status" value="1"/>
</dbReference>